<dbReference type="EMBL" id="JADCTT010000018">
    <property type="protein sequence ID" value="KAF9743242.1"/>
    <property type="molecule type" value="Genomic_DNA"/>
</dbReference>
<gene>
    <name evidence="1" type="ORF">IM811_006898</name>
</gene>
<evidence type="ECO:0000313" key="2">
    <source>
        <dbReference type="Proteomes" id="UP000616885"/>
    </source>
</evidence>
<accession>A0A8H7N0M9</accession>
<evidence type="ECO:0000313" key="1">
    <source>
        <dbReference type="EMBL" id="KAF9743242.1"/>
    </source>
</evidence>
<sequence length="152" mass="16752">MGVIFKERAWYRVLHKGRYAKEGHRKESVKDWGPENKTMMQILAGASARINGRGSNGVLLKALPLCDTETLRLLLGSGKQPVKVETVLYSLNHSSANTTNERPLADVVAMLVAAGAFLEARSAFKHRTPLLMAVNNLEMSAFYSQPVLTLGR</sequence>
<organism evidence="1 2">
    <name type="scientific">Bionectria ochroleuca</name>
    <name type="common">Gliocladium roseum</name>
    <dbReference type="NCBI Taxonomy" id="29856"/>
    <lineage>
        <taxon>Eukaryota</taxon>
        <taxon>Fungi</taxon>
        <taxon>Dikarya</taxon>
        <taxon>Ascomycota</taxon>
        <taxon>Pezizomycotina</taxon>
        <taxon>Sordariomycetes</taxon>
        <taxon>Hypocreomycetidae</taxon>
        <taxon>Hypocreales</taxon>
        <taxon>Bionectriaceae</taxon>
        <taxon>Clonostachys</taxon>
    </lineage>
</organism>
<protein>
    <submittedName>
        <fullName evidence="1">Uncharacterized protein</fullName>
    </submittedName>
</protein>
<proteinExistence type="predicted"/>
<name>A0A8H7N0M9_BIOOC</name>
<reference evidence="1" key="1">
    <citation type="submission" date="2020-10" db="EMBL/GenBank/DDBJ databases">
        <title>High-Quality Genome Resource of Clonostachys rosea strain S41 by Oxford Nanopore Long-Read Sequencing.</title>
        <authorList>
            <person name="Wang H."/>
        </authorList>
    </citation>
    <scope>NUCLEOTIDE SEQUENCE</scope>
    <source>
        <strain evidence="1">S41</strain>
    </source>
</reference>
<dbReference type="Proteomes" id="UP000616885">
    <property type="component" value="Unassembled WGS sequence"/>
</dbReference>
<comment type="caution">
    <text evidence="1">The sequence shown here is derived from an EMBL/GenBank/DDBJ whole genome shotgun (WGS) entry which is preliminary data.</text>
</comment>
<dbReference type="AlphaFoldDB" id="A0A8H7N0M9"/>